<evidence type="ECO:0000256" key="7">
    <source>
        <dbReference type="RuleBase" id="RU003423"/>
    </source>
</evidence>
<dbReference type="AlphaFoldDB" id="A0A5B9PDM0"/>
<dbReference type="PROSITE" id="PS00189">
    <property type="entry name" value="LIPOYL"/>
    <property type="match status" value="1"/>
</dbReference>
<evidence type="ECO:0000259" key="9">
    <source>
        <dbReference type="PROSITE" id="PS50968"/>
    </source>
</evidence>
<evidence type="ECO:0000256" key="4">
    <source>
        <dbReference type="ARBA" id="ARBA00022679"/>
    </source>
</evidence>
<evidence type="ECO:0000256" key="1">
    <source>
        <dbReference type="ARBA" id="ARBA00001938"/>
    </source>
</evidence>
<protein>
    <recommendedName>
        <fullName evidence="7">Dihydrolipoamide acetyltransferase component of pyruvate dehydrogenase complex</fullName>
        <ecNumber evidence="7">2.3.1.-</ecNumber>
    </recommendedName>
</protein>
<dbReference type="STRING" id="980251.GCA_001642875_01955"/>
<dbReference type="RefSeq" id="WP_075081848.1">
    <property type="nucleotide sequence ID" value="NZ_CP042912.1"/>
</dbReference>
<keyword evidence="5 7" id="KW-0450">Lipoyl</keyword>
<dbReference type="InterPro" id="IPR050743">
    <property type="entry name" value="2-oxoacid_DH_E2_comp"/>
</dbReference>
<dbReference type="PANTHER" id="PTHR43178">
    <property type="entry name" value="DIHYDROLIPOAMIDE ACETYLTRANSFERASE COMPONENT OF PYRUVATE DEHYDROGENASE COMPLEX"/>
    <property type="match status" value="1"/>
</dbReference>
<dbReference type="Pfam" id="PF00364">
    <property type="entry name" value="Biotin_lipoyl"/>
    <property type="match status" value="1"/>
</dbReference>
<keyword evidence="6 7" id="KW-0012">Acyltransferase</keyword>
<keyword evidence="11" id="KW-1185">Reference proteome</keyword>
<keyword evidence="4 7" id="KW-0808">Transferase</keyword>
<feature type="domain" description="Lipoyl-binding" evidence="9">
    <location>
        <begin position="3"/>
        <end position="78"/>
    </location>
</feature>
<evidence type="ECO:0000256" key="5">
    <source>
        <dbReference type="ARBA" id="ARBA00022823"/>
    </source>
</evidence>
<dbReference type="InterPro" id="IPR011053">
    <property type="entry name" value="Single_hybrid_motif"/>
</dbReference>
<dbReference type="Pfam" id="PF00198">
    <property type="entry name" value="2-oxoacid_dh"/>
    <property type="match status" value="1"/>
</dbReference>
<evidence type="ECO:0000256" key="8">
    <source>
        <dbReference type="SAM" id="MobiDB-lite"/>
    </source>
</evidence>
<dbReference type="OrthoDB" id="9805770at2"/>
<keyword evidence="10" id="KW-0670">Pyruvate</keyword>
<dbReference type="Proteomes" id="UP000322214">
    <property type="component" value="Chromosome"/>
</dbReference>
<evidence type="ECO:0000256" key="3">
    <source>
        <dbReference type="ARBA" id="ARBA00011484"/>
    </source>
</evidence>
<dbReference type="PANTHER" id="PTHR43178:SF5">
    <property type="entry name" value="LIPOAMIDE ACYLTRANSFERASE COMPONENT OF BRANCHED-CHAIN ALPHA-KETO ACID DEHYDROGENASE COMPLEX, MITOCHONDRIAL"/>
    <property type="match status" value="1"/>
</dbReference>
<comment type="cofactor">
    <cofactor evidence="1 7">
        <name>(R)-lipoate</name>
        <dbReference type="ChEBI" id="CHEBI:83088"/>
    </cofactor>
</comment>
<feature type="compositionally biased region" description="Low complexity" evidence="8">
    <location>
        <begin position="98"/>
        <end position="120"/>
    </location>
</feature>
<reference evidence="10 11" key="1">
    <citation type="submission" date="2019-08" db="EMBL/GenBank/DDBJ databases">
        <title>Deep-cultivation of Planctomycetes and their phenomic and genomic characterization uncovers novel biology.</title>
        <authorList>
            <person name="Wiegand S."/>
            <person name="Jogler M."/>
            <person name="Boedeker C."/>
            <person name="Pinto D."/>
            <person name="Vollmers J."/>
            <person name="Rivas-Marin E."/>
            <person name="Kohn T."/>
            <person name="Peeters S.H."/>
            <person name="Heuer A."/>
            <person name="Rast P."/>
            <person name="Oberbeckmann S."/>
            <person name="Bunk B."/>
            <person name="Jeske O."/>
            <person name="Meyerdierks A."/>
            <person name="Storesund J.E."/>
            <person name="Kallscheuer N."/>
            <person name="Luecker S."/>
            <person name="Lage O.M."/>
            <person name="Pohl T."/>
            <person name="Merkel B.J."/>
            <person name="Hornburger P."/>
            <person name="Mueller R.-W."/>
            <person name="Bruemmer F."/>
            <person name="Labrenz M."/>
            <person name="Spormann A.M."/>
            <person name="Op den Camp H."/>
            <person name="Overmann J."/>
            <person name="Amann R."/>
            <person name="Jetten M.S.M."/>
            <person name="Mascher T."/>
            <person name="Medema M.H."/>
            <person name="Devos D.P."/>
            <person name="Kaster A.-K."/>
            <person name="Ovreas L."/>
            <person name="Rohde M."/>
            <person name="Galperin M.Y."/>
            <person name="Jogler C."/>
        </authorList>
    </citation>
    <scope>NUCLEOTIDE SEQUENCE [LARGE SCALE GENOMIC DNA]</scope>
    <source>
        <strain evidence="10 11">FC18</strain>
    </source>
</reference>
<accession>A0A5B9PDM0</accession>
<dbReference type="EMBL" id="CP042912">
    <property type="protein sequence ID" value="QEG21131.1"/>
    <property type="molecule type" value="Genomic_DNA"/>
</dbReference>
<dbReference type="InterPro" id="IPR023213">
    <property type="entry name" value="CAT-like_dom_sf"/>
</dbReference>
<dbReference type="InterPro" id="IPR000089">
    <property type="entry name" value="Biotin_lipoyl"/>
</dbReference>
<proteinExistence type="inferred from homology"/>
<feature type="region of interest" description="Disordered" evidence="8">
    <location>
        <begin position="86"/>
        <end position="120"/>
    </location>
</feature>
<dbReference type="KEGG" id="mff:MFFC18_09850"/>
<dbReference type="SUPFAM" id="SSF51230">
    <property type="entry name" value="Single hybrid motif"/>
    <property type="match status" value="1"/>
</dbReference>
<evidence type="ECO:0000256" key="6">
    <source>
        <dbReference type="ARBA" id="ARBA00023315"/>
    </source>
</evidence>
<dbReference type="GO" id="GO:0031405">
    <property type="term" value="F:lipoic acid binding"/>
    <property type="evidence" value="ECO:0007669"/>
    <property type="project" value="TreeGrafter"/>
</dbReference>
<evidence type="ECO:0000313" key="11">
    <source>
        <dbReference type="Proteomes" id="UP000322214"/>
    </source>
</evidence>
<dbReference type="GO" id="GO:0005737">
    <property type="term" value="C:cytoplasm"/>
    <property type="evidence" value="ECO:0007669"/>
    <property type="project" value="TreeGrafter"/>
</dbReference>
<dbReference type="SUPFAM" id="SSF52777">
    <property type="entry name" value="CoA-dependent acyltransferases"/>
    <property type="match status" value="1"/>
</dbReference>
<evidence type="ECO:0000313" key="10">
    <source>
        <dbReference type="EMBL" id="QEG21131.1"/>
    </source>
</evidence>
<dbReference type="GO" id="GO:0016407">
    <property type="term" value="F:acetyltransferase activity"/>
    <property type="evidence" value="ECO:0007669"/>
    <property type="project" value="TreeGrafter"/>
</dbReference>
<name>A0A5B9PDM0_9BACT</name>
<comment type="similarity">
    <text evidence="2 7">Belongs to the 2-oxoacid dehydrogenase family.</text>
</comment>
<organism evidence="10 11">
    <name type="scientific">Mariniblastus fucicola</name>
    <dbReference type="NCBI Taxonomy" id="980251"/>
    <lineage>
        <taxon>Bacteria</taxon>
        <taxon>Pseudomonadati</taxon>
        <taxon>Planctomycetota</taxon>
        <taxon>Planctomycetia</taxon>
        <taxon>Pirellulales</taxon>
        <taxon>Pirellulaceae</taxon>
        <taxon>Mariniblastus</taxon>
    </lineage>
</organism>
<gene>
    <name evidence="10" type="primary">pdhC_1</name>
    <name evidence="10" type="ORF">MFFC18_09850</name>
</gene>
<dbReference type="Gene3D" id="3.30.559.10">
    <property type="entry name" value="Chloramphenicol acetyltransferase-like domain"/>
    <property type="match status" value="1"/>
</dbReference>
<dbReference type="InterPro" id="IPR003016">
    <property type="entry name" value="2-oxoA_DH_lipoyl-BS"/>
</dbReference>
<evidence type="ECO:0000256" key="2">
    <source>
        <dbReference type="ARBA" id="ARBA00007317"/>
    </source>
</evidence>
<comment type="subunit">
    <text evidence="3">Forms a 24-polypeptide structural core with octahedral symmetry.</text>
</comment>
<dbReference type="CDD" id="cd06849">
    <property type="entry name" value="lipoyl_domain"/>
    <property type="match status" value="1"/>
</dbReference>
<dbReference type="InterPro" id="IPR001078">
    <property type="entry name" value="2-oxoacid_DH_actylTfrase"/>
</dbReference>
<sequence length="397" mass="42127">MPVISVRIPQLGEGLQEALLVDLLKQPGDEIRRDEPIYTMETDKATTDVESPYDGKLVEWLVESGTVLSIGTEIAKMEVAEGVKEMPAGHGPADEKPAAANVSPASSGSSSQSTSAAVRSGAIRIPPKTRRFLKENNLLESAQLIPAAGDKLLVSDVEAWLENAPAAPAVSSEHFDVVPLPKSQIVLNYRLKRGVADCIPVTVGNEMSWKNVLEARAAVKAAGGKATGFAMACFAVVAALKNHDRFRSTLSADERSLQTFNDVNLGVAVALPGDEMVTAVVKAADKMSQQEFFDALSGQIELARDGNDQADSSTTLTVSNIGKAGMRFGIPAIVAPAVATLAFGEIYQAPVPEGDSFRFEPMIQGTLCFDHRLANGVGAANFMNDIKSGIEQFSLDT</sequence>
<dbReference type="EC" id="2.3.1.-" evidence="7"/>
<dbReference type="Gene3D" id="2.40.50.100">
    <property type="match status" value="1"/>
</dbReference>
<dbReference type="PROSITE" id="PS50968">
    <property type="entry name" value="BIOTINYL_LIPOYL"/>
    <property type="match status" value="1"/>
</dbReference>